<feature type="compositionally biased region" description="Polar residues" evidence="1">
    <location>
        <begin position="353"/>
        <end position="362"/>
    </location>
</feature>
<feature type="transmembrane region" description="Helical" evidence="2">
    <location>
        <begin position="483"/>
        <end position="501"/>
    </location>
</feature>
<dbReference type="Proteomes" id="UP000245768">
    <property type="component" value="Unassembled WGS sequence"/>
</dbReference>
<dbReference type="EMBL" id="KZ819637">
    <property type="protein sequence ID" value="PWN89629.1"/>
    <property type="molecule type" value="Genomic_DNA"/>
</dbReference>
<feature type="compositionally biased region" description="Basic and acidic residues" evidence="1">
    <location>
        <begin position="387"/>
        <end position="398"/>
    </location>
</feature>
<sequence>MAQSSPRKGKAQGHQHQRSDSSDFAGGSSSRGGGGGQRRRASYEDEADDEDYPYEDDEDEEEDEDGIIELGMPLTYDRFLASHVLSLLPAFSLLLALGLFAWEAPCVLTDVGESTQEESRSLCRRMASEGSSITAFALGLVGWSASFAARHAVEKLVGWAASGVRLVLKRPTGTLEGEAQQEQEGEGEGVLETIVFLAIRTVWLEVLRMMSILMAFSVILARLARLRARVQSGNAHSEGMLSPWDLDWYDPRFAASLWVALGWATTEFVVTSTQMFDRLTLYRSAFDQPQDVETDVEAALVSRPDANAAVDSEEEEYIQSPIKTSFNVASAAMKRSAYASDLESSSSGNESGATVTARSSANNHHKVPGELAGNGHQQQQQQQLRKVTPEETLSKARAEARRTFLSSRRIITPSYGSIDAVASSPASPRRTEEEELNALQTRLFNSLDRLIIAKKRSDLEASLGVPLPDVPLVLCSLWRIDGFLWNLGSTLLLSASLTLAQGPLSSASSPLPDPFVPLHKIATTLGCLILLHGTFTCFWNLTLPRLGFAVVTYTSLLAGLGLVASALARWGLLV</sequence>
<feature type="transmembrane region" description="Helical" evidence="2">
    <location>
        <begin position="206"/>
        <end position="224"/>
    </location>
</feature>
<evidence type="ECO:0000313" key="4">
    <source>
        <dbReference type="Proteomes" id="UP000245768"/>
    </source>
</evidence>
<feature type="compositionally biased region" description="Acidic residues" evidence="1">
    <location>
        <begin position="44"/>
        <end position="63"/>
    </location>
</feature>
<name>A0A316YK88_9BASI</name>
<dbReference type="OrthoDB" id="3364069at2759"/>
<protein>
    <submittedName>
        <fullName evidence="3">Uncharacterized protein</fullName>
    </submittedName>
</protein>
<gene>
    <name evidence="3" type="ORF">FA10DRAFT_268155</name>
</gene>
<keyword evidence="2" id="KW-0812">Transmembrane</keyword>
<feature type="compositionally biased region" description="Basic residues" evidence="1">
    <location>
        <begin position="7"/>
        <end position="16"/>
    </location>
</feature>
<feature type="transmembrane region" description="Helical" evidence="2">
    <location>
        <begin position="521"/>
        <end position="541"/>
    </location>
</feature>
<keyword evidence="2" id="KW-1133">Transmembrane helix</keyword>
<dbReference type="AlphaFoldDB" id="A0A316YK88"/>
<feature type="region of interest" description="Disordered" evidence="1">
    <location>
        <begin position="341"/>
        <end position="398"/>
    </location>
</feature>
<dbReference type="RefSeq" id="XP_025376827.1">
    <property type="nucleotide sequence ID" value="XM_025522209.1"/>
</dbReference>
<dbReference type="STRING" id="215250.A0A316YK88"/>
<reference evidence="3 4" key="1">
    <citation type="journal article" date="2018" name="Mol. Biol. Evol.">
        <title>Broad Genomic Sampling Reveals a Smut Pathogenic Ancestry of the Fungal Clade Ustilaginomycotina.</title>
        <authorList>
            <person name="Kijpornyongpan T."/>
            <person name="Mondo S.J."/>
            <person name="Barry K."/>
            <person name="Sandor L."/>
            <person name="Lee J."/>
            <person name="Lipzen A."/>
            <person name="Pangilinan J."/>
            <person name="LaButti K."/>
            <person name="Hainaut M."/>
            <person name="Henrissat B."/>
            <person name="Grigoriev I.V."/>
            <person name="Spatafora J.W."/>
            <person name="Aime M.C."/>
        </authorList>
    </citation>
    <scope>NUCLEOTIDE SEQUENCE [LARGE SCALE GENOMIC DNA]</scope>
    <source>
        <strain evidence="3 4">MCA 4198</strain>
    </source>
</reference>
<keyword evidence="2" id="KW-0472">Membrane</keyword>
<keyword evidence="4" id="KW-1185">Reference proteome</keyword>
<proteinExistence type="predicted"/>
<evidence type="ECO:0000256" key="2">
    <source>
        <dbReference type="SAM" id="Phobius"/>
    </source>
</evidence>
<evidence type="ECO:0000313" key="3">
    <source>
        <dbReference type="EMBL" id="PWN89629.1"/>
    </source>
</evidence>
<accession>A0A316YK88</accession>
<dbReference type="InParanoid" id="A0A316YK88"/>
<evidence type="ECO:0000256" key="1">
    <source>
        <dbReference type="SAM" id="MobiDB-lite"/>
    </source>
</evidence>
<feature type="compositionally biased region" description="Low complexity" evidence="1">
    <location>
        <begin position="341"/>
        <end position="352"/>
    </location>
</feature>
<feature type="transmembrane region" description="Helical" evidence="2">
    <location>
        <begin position="79"/>
        <end position="102"/>
    </location>
</feature>
<feature type="transmembrane region" description="Helical" evidence="2">
    <location>
        <begin position="548"/>
        <end position="572"/>
    </location>
</feature>
<dbReference type="GeneID" id="37044125"/>
<organism evidence="3 4">
    <name type="scientific">Acaromyces ingoldii</name>
    <dbReference type="NCBI Taxonomy" id="215250"/>
    <lineage>
        <taxon>Eukaryota</taxon>
        <taxon>Fungi</taxon>
        <taxon>Dikarya</taxon>
        <taxon>Basidiomycota</taxon>
        <taxon>Ustilaginomycotina</taxon>
        <taxon>Exobasidiomycetes</taxon>
        <taxon>Exobasidiales</taxon>
        <taxon>Cryptobasidiaceae</taxon>
        <taxon>Acaromyces</taxon>
    </lineage>
</organism>
<feature type="region of interest" description="Disordered" evidence="1">
    <location>
        <begin position="1"/>
        <end position="63"/>
    </location>
</feature>